<keyword evidence="8" id="KW-1185">Reference proteome</keyword>
<keyword evidence="4" id="KW-0804">Transcription</keyword>
<dbReference type="AlphaFoldDB" id="A0A0D7CLP6"/>
<dbReference type="InterPro" id="IPR036390">
    <property type="entry name" value="WH_DNA-bd_sf"/>
</dbReference>
<evidence type="ECO:0000256" key="1">
    <source>
        <dbReference type="ARBA" id="ARBA00021390"/>
    </source>
</evidence>
<dbReference type="InterPro" id="IPR001034">
    <property type="entry name" value="DeoR_HTH"/>
</dbReference>
<dbReference type="InterPro" id="IPR014036">
    <property type="entry name" value="DeoR-like_C"/>
</dbReference>
<dbReference type="EMBL" id="JRKI01000025">
    <property type="protein sequence ID" value="KIZ17108.1"/>
    <property type="molecule type" value="Genomic_DNA"/>
</dbReference>
<protein>
    <recommendedName>
        <fullName evidence="1">Lactose phosphotransferase system repressor</fullName>
    </recommendedName>
</protein>
<dbReference type="RefSeq" id="WP_030064972.1">
    <property type="nucleotide sequence ID" value="NZ_JRKI01000025.1"/>
</dbReference>
<dbReference type="PATRIC" id="fig|1240678.4.peg.3334"/>
<evidence type="ECO:0000313" key="7">
    <source>
        <dbReference type="EMBL" id="KIZ17108.1"/>
    </source>
</evidence>
<organism evidence="7 8">
    <name type="scientific">Streptomyces natalensis ATCC 27448</name>
    <dbReference type="NCBI Taxonomy" id="1240678"/>
    <lineage>
        <taxon>Bacteria</taxon>
        <taxon>Bacillati</taxon>
        <taxon>Actinomycetota</taxon>
        <taxon>Actinomycetes</taxon>
        <taxon>Kitasatosporales</taxon>
        <taxon>Streptomycetaceae</taxon>
        <taxon>Streptomyces</taxon>
    </lineage>
</organism>
<sequence>MRAEERQRRLLVLARQSGRVEVAEAAAEFGVARETVRRDLSELERRGLIRRTHGAAYPVESAGFETTLARRETQQVAEKQRIAAAAVQLMGEAETVFVDEGYTPELVATLLPTDRPLTVLTASLRTASLVSASESTTVLLAGGRVRAGTQATVGSWARDMLAGFVIDLAFMGANGISREHGLTTPDPAVADVKRQAVRSSRRRVLVGVHSKFGASSFCRFAEVSDFDTIVTDSGLSAPEAHRYSLLGPQVLRV</sequence>
<gene>
    <name evidence="7" type="ORF">SNA_15905</name>
</gene>
<keyword evidence="3" id="KW-0805">Transcription regulation</keyword>
<accession>A0A0D7CLP6</accession>
<dbReference type="SUPFAM" id="SSF100950">
    <property type="entry name" value="NagB/RpiA/CoA transferase-like"/>
    <property type="match status" value="1"/>
</dbReference>
<dbReference type="PANTHER" id="PTHR30363">
    <property type="entry name" value="HTH-TYPE TRANSCRIPTIONAL REGULATOR SRLR-RELATED"/>
    <property type="match status" value="1"/>
</dbReference>
<dbReference type="SMART" id="SM01134">
    <property type="entry name" value="DeoRC"/>
    <property type="match status" value="1"/>
</dbReference>
<dbReference type="Gene3D" id="1.10.10.10">
    <property type="entry name" value="Winged helix-like DNA-binding domain superfamily/Winged helix DNA-binding domain"/>
    <property type="match status" value="1"/>
</dbReference>
<proteinExistence type="predicted"/>
<evidence type="ECO:0000256" key="5">
    <source>
        <dbReference type="ARBA" id="ARBA00024937"/>
    </source>
</evidence>
<dbReference type="PANTHER" id="PTHR30363:SF4">
    <property type="entry name" value="GLYCEROL-3-PHOSPHATE REGULON REPRESSOR"/>
    <property type="match status" value="1"/>
</dbReference>
<feature type="domain" description="HTH deoR-type" evidence="6">
    <location>
        <begin position="3"/>
        <end position="58"/>
    </location>
</feature>
<evidence type="ECO:0000256" key="4">
    <source>
        <dbReference type="ARBA" id="ARBA00023163"/>
    </source>
</evidence>
<reference evidence="7 8" key="1">
    <citation type="submission" date="2014-09" db="EMBL/GenBank/DDBJ databases">
        <title>Draft genome sequence of Streptomyces natalensis ATCC 27448, producer of the antifungal pimaricin.</title>
        <authorList>
            <person name="Mendes M.V."/>
            <person name="Beites T."/>
            <person name="Pires S."/>
            <person name="Santos C.L."/>
            <person name="Moradas-Ferreira P."/>
        </authorList>
    </citation>
    <scope>NUCLEOTIDE SEQUENCE [LARGE SCALE GENOMIC DNA]</scope>
    <source>
        <strain evidence="7 8">ATCC 27448</strain>
    </source>
</reference>
<dbReference type="Pfam" id="PF08220">
    <property type="entry name" value="HTH_DeoR"/>
    <property type="match status" value="1"/>
</dbReference>
<evidence type="ECO:0000256" key="3">
    <source>
        <dbReference type="ARBA" id="ARBA00023015"/>
    </source>
</evidence>
<comment type="caution">
    <text evidence="7">The sequence shown here is derived from an EMBL/GenBank/DDBJ whole genome shotgun (WGS) entry which is preliminary data.</text>
</comment>
<keyword evidence="2" id="KW-0678">Repressor</keyword>
<dbReference type="PRINTS" id="PR00037">
    <property type="entry name" value="HTHLACR"/>
</dbReference>
<dbReference type="Gene3D" id="3.40.50.1360">
    <property type="match status" value="1"/>
</dbReference>
<dbReference type="InterPro" id="IPR036388">
    <property type="entry name" value="WH-like_DNA-bd_sf"/>
</dbReference>
<dbReference type="GO" id="GO:0003700">
    <property type="term" value="F:DNA-binding transcription factor activity"/>
    <property type="evidence" value="ECO:0007669"/>
    <property type="project" value="InterPro"/>
</dbReference>
<dbReference type="SMART" id="SM00420">
    <property type="entry name" value="HTH_DEOR"/>
    <property type="match status" value="1"/>
</dbReference>
<dbReference type="InterPro" id="IPR050313">
    <property type="entry name" value="Carb_Metab_HTH_regulators"/>
</dbReference>
<dbReference type="PROSITE" id="PS51000">
    <property type="entry name" value="HTH_DEOR_2"/>
    <property type="match status" value="1"/>
</dbReference>
<evidence type="ECO:0000313" key="8">
    <source>
        <dbReference type="Proteomes" id="UP000032458"/>
    </source>
</evidence>
<dbReference type="SUPFAM" id="SSF46785">
    <property type="entry name" value="Winged helix' DNA-binding domain"/>
    <property type="match status" value="1"/>
</dbReference>
<comment type="function">
    <text evidence="5">Repressor of the lactose catabolism operon. Galactose-6-phosphate is the inducer.</text>
</comment>
<dbReference type="Proteomes" id="UP000032458">
    <property type="component" value="Unassembled WGS sequence"/>
</dbReference>
<evidence type="ECO:0000259" key="6">
    <source>
        <dbReference type="PROSITE" id="PS51000"/>
    </source>
</evidence>
<name>A0A0D7CLP6_9ACTN</name>
<evidence type="ECO:0000256" key="2">
    <source>
        <dbReference type="ARBA" id="ARBA00022491"/>
    </source>
</evidence>
<dbReference type="Pfam" id="PF00455">
    <property type="entry name" value="DeoRC"/>
    <property type="match status" value="1"/>
</dbReference>
<dbReference type="InterPro" id="IPR037171">
    <property type="entry name" value="NagB/RpiA_transferase-like"/>
</dbReference>